<proteinExistence type="predicted"/>
<reference evidence="3" key="1">
    <citation type="journal article" date="2014" name="Genome Announc.">
        <title>Draft genome sequence of Weissella oryzae SG25T, isolated from fermented rice grains.</title>
        <authorList>
            <person name="Tanizawa Y."/>
            <person name="Fujisawa T."/>
            <person name="Mochizuki T."/>
            <person name="Kaminuma E."/>
            <person name="Suzuki Y."/>
            <person name="Nakamura Y."/>
            <person name="Tohno M."/>
        </authorList>
    </citation>
    <scope>NUCLEOTIDE SEQUENCE [LARGE SCALE GENOMIC DNA]</scope>
    <source>
        <strain evidence="3">DSM 25784 / JCM 18191 / LMG 30913 / SG25</strain>
    </source>
</reference>
<dbReference type="OrthoDB" id="9922203at2"/>
<dbReference type="AlphaFoldDB" id="A0A069CYT6"/>
<evidence type="ECO:0000313" key="2">
    <source>
        <dbReference type="EMBL" id="GAK30231.1"/>
    </source>
</evidence>
<dbReference type="RefSeq" id="WP_027698354.1">
    <property type="nucleotide sequence ID" value="NZ_DF820485.1"/>
</dbReference>
<protein>
    <submittedName>
        <fullName evidence="2">Uncharacterized protein</fullName>
    </submittedName>
</protein>
<evidence type="ECO:0000313" key="3">
    <source>
        <dbReference type="Proteomes" id="UP000030643"/>
    </source>
</evidence>
<organism evidence="2 3">
    <name type="scientific">Weissella oryzae (strain DSM 25784 / JCM 18191 / LMG 30913 / SG25)</name>
    <dbReference type="NCBI Taxonomy" id="1329250"/>
    <lineage>
        <taxon>Bacteria</taxon>
        <taxon>Bacillati</taxon>
        <taxon>Bacillota</taxon>
        <taxon>Bacilli</taxon>
        <taxon>Lactobacillales</taxon>
        <taxon>Lactobacillaceae</taxon>
        <taxon>Weissella</taxon>
    </lineage>
</organism>
<keyword evidence="3" id="KW-1185">Reference proteome</keyword>
<evidence type="ECO:0000256" key="1">
    <source>
        <dbReference type="SAM" id="Coils"/>
    </source>
</evidence>
<dbReference type="STRING" id="1329250.WOSG25_020260"/>
<name>A0A069CYT6_WEIOS</name>
<sequence>MSDFISGLFGAVAGWVGSIVLAKIKIKPEMVNVTTESYQKVMNRLSQALEEQQDWLAERAELRAEIKQLNTTIEELKAQLAGFESLLIKKEGK</sequence>
<dbReference type="Proteomes" id="UP000030643">
    <property type="component" value="Unassembled WGS sequence"/>
</dbReference>
<accession>A0A069CYT6</accession>
<gene>
    <name evidence="2" type="ORF">WOSG25_020260</name>
</gene>
<feature type="coiled-coil region" evidence="1">
    <location>
        <begin position="45"/>
        <end position="93"/>
    </location>
</feature>
<keyword evidence="1" id="KW-0175">Coiled coil</keyword>
<dbReference type="EMBL" id="DF820485">
    <property type="protein sequence ID" value="GAK30231.1"/>
    <property type="molecule type" value="Genomic_DNA"/>
</dbReference>